<evidence type="ECO:0000259" key="2">
    <source>
        <dbReference type="Pfam" id="PF01757"/>
    </source>
</evidence>
<sequence>MIQENQKSKNHSIETLRAAAVIMVFVNHLHSLNIITVPYFGISGGWLGVQIFFVISGYLIVQSALRHSALDYLKYRVLRIYPAYLFWFFVFSIFFGNLAFSTLDIKSLVVHLLFFQHFFPDAYLKYDALRVTWTLTVEAVWYVLAFLIAARFFKAPSKYTIVFVLLACVWVTGGVSLRVFSGIQDPGQKYFFVQNSAIAQLPFFFFGAWIAVKQPRFDKAALLALLISTVALFKSWEPVVVTPIFITGLGVSALFLILKNSNYSNPRPIKLLSDISYSFYLIHYPILMLVMGFVQNKYHRTLLAFFITVVVAYISYRLIERPFMKMGRNKTSSAPA</sequence>
<dbReference type="PANTHER" id="PTHR23028">
    <property type="entry name" value="ACETYLTRANSFERASE"/>
    <property type="match status" value="1"/>
</dbReference>
<feature type="transmembrane region" description="Helical" evidence="1">
    <location>
        <begin position="77"/>
        <end position="100"/>
    </location>
</feature>
<dbReference type="EMBL" id="JAPCKI010000007">
    <property type="protein sequence ID" value="MDD2178584.1"/>
    <property type="molecule type" value="Genomic_DNA"/>
</dbReference>
<comment type="caution">
    <text evidence="3">The sequence shown here is derived from an EMBL/GenBank/DDBJ whole genome shotgun (WGS) entry which is preliminary data.</text>
</comment>
<dbReference type="PANTHER" id="PTHR23028:SF53">
    <property type="entry name" value="ACYL_TRANSF_3 DOMAIN-CONTAINING PROTEIN"/>
    <property type="match status" value="1"/>
</dbReference>
<gene>
    <name evidence="3" type="ORF">OIN59_14195</name>
</gene>
<feature type="transmembrane region" description="Helical" evidence="1">
    <location>
        <begin position="46"/>
        <end position="65"/>
    </location>
</feature>
<feature type="transmembrane region" description="Helical" evidence="1">
    <location>
        <begin position="160"/>
        <end position="180"/>
    </location>
</feature>
<dbReference type="Pfam" id="PF01757">
    <property type="entry name" value="Acyl_transf_3"/>
    <property type="match status" value="1"/>
</dbReference>
<feature type="transmembrane region" description="Helical" evidence="1">
    <location>
        <begin position="277"/>
        <end position="295"/>
    </location>
</feature>
<organism evidence="3 4">
    <name type="scientific">Acidovorax benzenivorans</name>
    <dbReference type="NCBI Taxonomy" id="2987520"/>
    <lineage>
        <taxon>Bacteria</taxon>
        <taxon>Pseudomonadati</taxon>
        <taxon>Pseudomonadota</taxon>
        <taxon>Betaproteobacteria</taxon>
        <taxon>Burkholderiales</taxon>
        <taxon>Comamonadaceae</taxon>
        <taxon>Acidovorax</taxon>
    </lineage>
</organism>
<feature type="domain" description="Acyltransferase 3" evidence="2">
    <location>
        <begin position="10"/>
        <end position="315"/>
    </location>
</feature>
<reference evidence="3" key="1">
    <citation type="submission" date="2022-10" db="EMBL/GenBank/DDBJ databases">
        <title>Description of microaerobic benzene degrading bacteria.</title>
        <authorList>
            <person name="Bedics A."/>
            <person name="Tancsics A."/>
            <person name="Banerjee S."/>
        </authorList>
    </citation>
    <scope>NUCLEOTIDE SEQUENCE</scope>
    <source>
        <strain evidence="3">D2M1</strain>
    </source>
</reference>
<dbReference type="GO" id="GO:0016746">
    <property type="term" value="F:acyltransferase activity"/>
    <property type="evidence" value="ECO:0007669"/>
    <property type="project" value="UniProtKB-KW"/>
</dbReference>
<keyword evidence="4" id="KW-1185">Reference proteome</keyword>
<dbReference type="InterPro" id="IPR002656">
    <property type="entry name" value="Acyl_transf_3_dom"/>
</dbReference>
<keyword evidence="1" id="KW-0472">Membrane</keyword>
<dbReference type="InterPro" id="IPR050879">
    <property type="entry name" value="Acyltransferase_3"/>
</dbReference>
<proteinExistence type="predicted"/>
<feature type="transmembrane region" description="Helical" evidence="1">
    <location>
        <begin position="239"/>
        <end position="257"/>
    </location>
</feature>
<dbReference type="Proteomes" id="UP001148932">
    <property type="component" value="Unassembled WGS sequence"/>
</dbReference>
<name>A0ABT5RY14_9BURK</name>
<keyword evidence="1" id="KW-0812">Transmembrane</keyword>
<keyword evidence="3" id="KW-0012">Acyltransferase</keyword>
<feature type="transmembrane region" description="Helical" evidence="1">
    <location>
        <begin position="301"/>
        <end position="319"/>
    </location>
</feature>
<dbReference type="RefSeq" id="WP_274111387.1">
    <property type="nucleotide sequence ID" value="NZ_JAPCKI010000007.1"/>
</dbReference>
<evidence type="ECO:0000313" key="4">
    <source>
        <dbReference type="Proteomes" id="UP001148932"/>
    </source>
</evidence>
<keyword evidence="3" id="KW-0808">Transferase</keyword>
<feature type="transmembrane region" description="Helical" evidence="1">
    <location>
        <begin position="192"/>
        <end position="212"/>
    </location>
</feature>
<keyword evidence="1" id="KW-1133">Transmembrane helix</keyword>
<evidence type="ECO:0000313" key="3">
    <source>
        <dbReference type="EMBL" id="MDD2178584.1"/>
    </source>
</evidence>
<feature type="transmembrane region" description="Helical" evidence="1">
    <location>
        <begin position="131"/>
        <end position="153"/>
    </location>
</feature>
<feature type="transmembrane region" description="Helical" evidence="1">
    <location>
        <begin position="20"/>
        <end position="40"/>
    </location>
</feature>
<protein>
    <submittedName>
        <fullName evidence="3">Acyltransferase</fullName>
    </submittedName>
</protein>
<evidence type="ECO:0000256" key="1">
    <source>
        <dbReference type="SAM" id="Phobius"/>
    </source>
</evidence>
<accession>A0ABT5RY14</accession>